<dbReference type="Proteomes" id="UP000682733">
    <property type="component" value="Unassembled WGS sequence"/>
</dbReference>
<name>A0A8S2FUU4_9BILA</name>
<gene>
    <name evidence="1" type="ORF">OVA965_LOCUS40062</name>
    <name evidence="2" type="ORF">TMI583_LOCUS41454</name>
</gene>
<organism evidence="1 3">
    <name type="scientific">Didymodactylos carnosus</name>
    <dbReference type="NCBI Taxonomy" id="1234261"/>
    <lineage>
        <taxon>Eukaryota</taxon>
        <taxon>Metazoa</taxon>
        <taxon>Spiralia</taxon>
        <taxon>Gnathifera</taxon>
        <taxon>Rotifera</taxon>
        <taxon>Eurotatoria</taxon>
        <taxon>Bdelloidea</taxon>
        <taxon>Philodinida</taxon>
        <taxon>Philodinidae</taxon>
        <taxon>Didymodactylos</taxon>
    </lineage>
</organism>
<evidence type="ECO:0000313" key="2">
    <source>
        <dbReference type="EMBL" id="CAF4358579.1"/>
    </source>
</evidence>
<dbReference type="EMBL" id="CAJOBA010065433">
    <property type="protein sequence ID" value="CAF4358579.1"/>
    <property type="molecule type" value="Genomic_DNA"/>
</dbReference>
<dbReference type="Proteomes" id="UP000677228">
    <property type="component" value="Unassembled WGS sequence"/>
</dbReference>
<feature type="non-terminal residue" evidence="1">
    <location>
        <position position="1"/>
    </location>
</feature>
<sequence>DFIDNPSINYRVILKFKISGLFNPTNYNELTIRKFKANINKMISFGRAQNGIRQMSDITKNLKLNPAILNNYLSN</sequence>
<protein>
    <submittedName>
        <fullName evidence="1">Uncharacterized protein</fullName>
    </submittedName>
</protein>
<accession>A0A8S2FUU4</accession>
<dbReference type="AlphaFoldDB" id="A0A8S2FUU4"/>
<comment type="caution">
    <text evidence="1">The sequence shown here is derived from an EMBL/GenBank/DDBJ whole genome shotgun (WGS) entry which is preliminary data.</text>
</comment>
<evidence type="ECO:0000313" key="3">
    <source>
        <dbReference type="Proteomes" id="UP000677228"/>
    </source>
</evidence>
<dbReference type="EMBL" id="CAJNOK010042727">
    <property type="protein sequence ID" value="CAF1565612.1"/>
    <property type="molecule type" value="Genomic_DNA"/>
</dbReference>
<proteinExistence type="predicted"/>
<reference evidence="1" key="1">
    <citation type="submission" date="2021-02" db="EMBL/GenBank/DDBJ databases">
        <authorList>
            <person name="Nowell W R."/>
        </authorList>
    </citation>
    <scope>NUCLEOTIDE SEQUENCE</scope>
</reference>
<evidence type="ECO:0000313" key="1">
    <source>
        <dbReference type="EMBL" id="CAF1565612.1"/>
    </source>
</evidence>